<dbReference type="HOGENOM" id="CLU_1725105_0_0_1"/>
<protein>
    <submittedName>
        <fullName evidence="1">Uncharacterized protein</fullName>
    </submittedName>
</protein>
<reference evidence="1" key="2">
    <citation type="submission" date="2015-03" db="UniProtKB">
        <authorList>
            <consortium name="EnsemblPlants"/>
        </authorList>
    </citation>
    <scope>IDENTIFICATION</scope>
</reference>
<dbReference type="Pfam" id="PF12435">
    <property type="entry name" value="DUF3678"/>
    <property type="match status" value="1"/>
</dbReference>
<proteinExistence type="predicted"/>
<dbReference type="Gramene" id="OBART08G10400.1">
    <property type="protein sequence ID" value="OBART08G10400.1"/>
    <property type="gene ID" value="OBART08G10400"/>
</dbReference>
<dbReference type="InterPro" id="IPR022146">
    <property type="entry name" value="DUF3678"/>
</dbReference>
<sequence length="152" mass="16370">MPPPPALPWLRVVCTPPPPRGWASPPVDLVADPRTASARQGPPSICELQPAGLVPTASLAPPASLWLPPTQDQRPCRYLYMATDVAVQAVGPATSPSSSSNMVHRQCRRIFLDYTSLFSGNCVLLRQFSLYAVLAPQPSRKPSLLVFSDIGV</sequence>
<organism evidence="1">
    <name type="scientific">Oryza barthii</name>
    <dbReference type="NCBI Taxonomy" id="65489"/>
    <lineage>
        <taxon>Eukaryota</taxon>
        <taxon>Viridiplantae</taxon>
        <taxon>Streptophyta</taxon>
        <taxon>Embryophyta</taxon>
        <taxon>Tracheophyta</taxon>
        <taxon>Spermatophyta</taxon>
        <taxon>Magnoliopsida</taxon>
        <taxon>Liliopsida</taxon>
        <taxon>Poales</taxon>
        <taxon>Poaceae</taxon>
        <taxon>BOP clade</taxon>
        <taxon>Oryzoideae</taxon>
        <taxon>Oryzeae</taxon>
        <taxon>Oryzinae</taxon>
        <taxon>Oryza</taxon>
    </lineage>
</organism>
<name>A0A0D3GYX0_9ORYZ</name>
<dbReference type="EnsemblPlants" id="OBART08G10400.1">
    <property type="protein sequence ID" value="OBART08G10400.1"/>
    <property type="gene ID" value="OBART08G10400"/>
</dbReference>
<dbReference type="Proteomes" id="UP000026960">
    <property type="component" value="Chromosome 8"/>
</dbReference>
<accession>A0A0D3GYX0</accession>
<reference evidence="1" key="1">
    <citation type="journal article" date="2009" name="Rice">
        <title>De Novo Next Generation Sequencing of Plant Genomes.</title>
        <authorList>
            <person name="Rounsley S."/>
            <person name="Marri P.R."/>
            <person name="Yu Y."/>
            <person name="He R."/>
            <person name="Sisneros N."/>
            <person name="Goicoechea J.L."/>
            <person name="Lee S.J."/>
            <person name="Angelova A."/>
            <person name="Kudrna D."/>
            <person name="Luo M."/>
            <person name="Affourtit J."/>
            <person name="Desany B."/>
            <person name="Knight J."/>
            <person name="Niazi F."/>
            <person name="Egholm M."/>
            <person name="Wing R.A."/>
        </authorList>
    </citation>
    <scope>NUCLEOTIDE SEQUENCE [LARGE SCALE GENOMIC DNA]</scope>
    <source>
        <strain evidence="1">cv. IRGC 105608</strain>
    </source>
</reference>
<keyword evidence="2" id="KW-1185">Reference proteome</keyword>
<evidence type="ECO:0000313" key="2">
    <source>
        <dbReference type="Proteomes" id="UP000026960"/>
    </source>
</evidence>
<evidence type="ECO:0000313" key="1">
    <source>
        <dbReference type="EnsemblPlants" id="OBART08G10400.1"/>
    </source>
</evidence>
<dbReference type="AlphaFoldDB" id="A0A0D3GYX0"/>
<dbReference type="PaxDb" id="65489-OBART08G10400.1"/>